<evidence type="ECO:0000256" key="1">
    <source>
        <dbReference type="SAM" id="MobiDB-lite"/>
    </source>
</evidence>
<sequence length="171" mass="18530">MNDLDAQSGEPPPGAQPLSVGGERQMERLSAYTVTREWGRRGEGPTVATAALMARPDYSVCSKGDGVATIEAAAVASVPPDATTPDANPQPLTLEDLYICLIDNIEDAQSAELREEQVTEVQIFADINNTIPTKREQLAPHKARYPKLLPAKRALLTTFFEEACIKAYCSL</sequence>
<dbReference type="HOGENOM" id="CLU_1565870_0_0_1"/>
<dbReference type="Proteomes" id="UP000011713">
    <property type="component" value="Unassembled WGS sequence"/>
</dbReference>
<dbReference type="VEuPathDB" id="FungiDB:HpaG802433"/>
<accession>M4B831</accession>
<evidence type="ECO:0000313" key="3">
    <source>
        <dbReference type="Proteomes" id="UP000011713"/>
    </source>
</evidence>
<protein>
    <submittedName>
        <fullName evidence="2">Uncharacterized protein</fullName>
    </submittedName>
</protein>
<organism evidence="2 3">
    <name type="scientific">Hyaloperonospora arabidopsidis (strain Emoy2)</name>
    <name type="common">Downy mildew agent</name>
    <name type="synonym">Peronospora arabidopsidis</name>
    <dbReference type="NCBI Taxonomy" id="559515"/>
    <lineage>
        <taxon>Eukaryota</taxon>
        <taxon>Sar</taxon>
        <taxon>Stramenopiles</taxon>
        <taxon>Oomycota</taxon>
        <taxon>Peronosporomycetes</taxon>
        <taxon>Peronosporales</taxon>
        <taxon>Peronosporaceae</taxon>
        <taxon>Hyaloperonospora</taxon>
    </lineage>
</organism>
<reference evidence="2" key="2">
    <citation type="submission" date="2015-06" db="UniProtKB">
        <authorList>
            <consortium name="EnsemblProtists"/>
        </authorList>
    </citation>
    <scope>IDENTIFICATION</scope>
    <source>
        <strain evidence="2">Emoy2</strain>
    </source>
</reference>
<name>M4B831_HYAAE</name>
<feature type="region of interest" description="Disordered" evidence="1">
    <location>
        <begin position="1"/>
        <end position="27"/>
    </location>
</feature>
<dbReference type="EMBL" id="JH597957">
    <property type="status" value="NOT_ANNOTATED_CDS"/>
    <property type="molecule type" value="Genomic_DNA"/>
</dbReference>
<dbReference type="AlphaFoldDB" id="M4B831"/>
<dbReference type="EnsemblProtists" id="HpaT802433">
    <property type="protein sequence ID" value="HpaP802433"/>
    <property type="gene ID" value="HpaG802433"/>
</dbReference>
<dbReference type="InParanoid" id="M4B831"/>
<reference evidence="3" key="1">
    <citation type="journal article" date="2010" name="Science">
        <title>Signatures of adaptation to obligate biotrophy in the Hyaloperonospora arabidopsidis genome.</title>
        <authorList>
            <person name="Baxter L."/>
            <person name="Tripathy S."/>
            <person name="Ishaque N."/>
            <person name="Boot N."/>
            <person name="Cabral A."/>
            <person name="Kemen E."/>
            <person name="Thines M."/>
            <person name="Ah-Fong A."/>
            <person name="Anderson R."/>
            <person name="Badejoko W."/>
            <person name="Bittner-Eddy P."/>
            <person name="Boore J.L."/>
            <person name="Chibucos M.C."/>
            <person name="Coates M."/>
            <person name="Dehal P."/>
            <person name="Delehaunty K."/>
            <person name="Dong S."/>
            <person name="Downton P."/>
            <person name="Dumas B."/>
            <person name="Fabro G."/>
            <person name="Fronick C."/>
            <person name="Fuerstenberg S.I."/>
            <person name="Fulton L."/>
            <person name="Gaulin E."/>
            <person name="Govers F."/>
            <person name="Hughes L."/>
            <person name="Humphray S."/>
            <person name="Jiang R.H."/>
            <person name="Judelson H."/>
            <person name="Kamoun S."/>
            <person name="Kyung K."/>
            <person name="Meijer H."/>
            <person name="Minx P."/>
            <person name="Morris P."/>
            <person name="Nelson J."/>
            <person name="Phuntumart V."/>
            <person name="Qutob D."/>
            <person name="Rehmany A."/>
            <person name="Rougon-Cardoso A."/>
            <person name="Ryden P."/>
            <person name="Torto-Alalibo T."/>
            <person name="Studholme D."/>
            <person name="Wang Y."/>
            <person name="Win J."/>
            <person name="Wood J."/>
            <person name="Clifton S.W."/>
            <person name="Rogers J."/>
            <person name="Van den Ackerveken G."/>
            <person name="Jones J.D."/>
            <person name="McDowell J.M."/>
            <person name="Beynon J."/>
            <person name="Tyler B.M."/>
        </authorList>
    </citation>
    <scope>NUCLEOTIDE SEQUENCE [LARGE SCALE GENOMIC DNA]</scope>
    <source>
        <strain evidence="3">Emoy2</strain>
    </source>
</reference>
<proteinExistence type="predicted"/>
<evidence type="ECO:0000313" key="2">
    <source>
        <dbReference type="EnsemblProtists" id="HpaP802433"/>
    </source>
</evidence>
<keyword evidence="3" id="KW-1185">Reference proteome</keyword>